<reference evidence="1" key="1">
    <citation type="journal article" date="2019" name="PLoS Negl. Trop. Dis.">
        <title>Revisiting the worldwide diversity of Leptospira species in the environment.</title>
        <authorList>
            <person name="Vincent A.T."/>
            <person name="Schiettekatte O."/>
            <person name="Bourhy P."/>
            <person name="Veyrier F.J."/>
            <person name="Picardeau M."/>
        </authorList>
    </citation>
    <scope>NUCLEOTIDE SEQUENCE [LARGE SCALE GENOMIC DNA]</scope>
    <source>
        <strain evidence="1">SSS9</strain>
    </source>
</reference>
<accession>A0A4R9FSL4</accession>
<dbReference type="EMBL" id="RQEP01000016">
    <property type="protein sequence ID" value="TGK01644.1"/>
    <property type="molecule type" value="Genomic_DNA"/>
</dbReference>
<gene>
    <name evidence="1" type="ORF">EHO59_11050</name>
</gene>
<dbReference type="RefSeq" id="WP_135587957.1">
    <property type="nucleotide sequence ID" value="NZ_RQEP01000016.1"/>
</dbReference>
<name>A0A4R9FSL4_9LEPT</name>
<dbReference type="AlphaFoldDB" id="A0A4R9FSL4"/>
<dbReference type="OrthoDB" id="342681at2"/>
<keyword evidence="2" id="KW-1185">Reference proteome</keyword>
<sequence>MIEAGNPAKKPCEILKSVDSLSMDPKERMELIRQGNQAFNDGDIRKARECFLKTEYKDGLIRLGDHFMFEKKLPILAYGYYKKAGYQRRIDEIFQRMLWALSQWIGPDKFKVQEPERKAPDPEDFTVHPILRQTALDILKKNGISI</sequence>
<protein>
    <submittedName>
        <fullName evidence="1">Uncharacterized protein</fullName>
    </submittedName>
</protein>
<evidence type="ECO:0000313" key="1">
    <source>
        <dbReference type="EMBL" id="TGK01644.1"/>
    </source>
</evidence>
<proteinExistence type="predicted"/>
<organism evidence="1 2">
    <name type="scientific">Leptospira semungkisensis</name>
    <dbReference type="NCBI Taxonomy" id="2484985"/>
    <lineage>
        <taxon>Bacteria</taxon>
        <taxon>Pseudomonadati</taxon>
        <taxon>Spirochaetota</taxon>
        <taxon>Spirochaetia</taxon>
        <taxon>Leptospirales</taxon>
        <taxon>Leptospiraceae</taxon>
        <taxon>Leptospira</taxon>
    </lineage>
</organism>
<dbReference type="Proteomes" id="UP000297453">
    <property type="component" value="Unassembled WGS sequence"/>
</dbReference>
<evidence type="ECO:0000313" key="2">
    <source>
        <dbReference type="Proteomes" id="UP000297453"/>
    </source>
</evidence>
<comment type="caution">
    <text evidence="1">The sequence shown here is derived from an EMBL/GenBank/DDBJ whole genome shotgun (WGS) entry which is preliminary data.</text>
</comment>